<feature type="chain" id="PRO_5008587798" evidence="1">
    <location>
        <begin position="20"/>
        <end position="162"/>
    </location>
</feature>
<evidence type="ECO:0000256" key="1">
    <source>
        <dbReference type="SAM" id="SignalP"/>
    </source>
</evidence>
<evidence type="ECO:0000313" key="3">
    <source>
        <dbReference type="EMBL" id="JAT30362.1"/>
    </source>
</evidence>
<dbReference type="AlphaFoldDB" id="A0A1B6M0A1"/>
<organism evidence="2">
    <name type="scientific">Graphocephala atropunctata</name>
    <dbReference type="NCBI Taxonomy" id="36148"/>
    <lineage>
        <taxon>Eukaryota</taxon>
        <taxon>Metazoa</taxon>
        <taxon>Ecdysozoa</taxon>
        <taxon>Arthropoda</taxon>
        <taxon>Hexapoda</taxon>
        <taxon>Insecta</taxon>
        <taxon>Pterygota</taxon>
        <taxon>Neoptera</taxon>
        <taxon>Paraneoptera</taxon>
        <taxon>Hemiptera</taxon>
        <taxon>Auchenorrhyncha</taxon>
        <taxon>Membracoidea</taxon>
        <taxon>Cicadellidae</taxon>
        <taxon>Cicadellinae</taxon>
        <taxon>Cicadellini</taxon>
        <taxon>Graphocephala</taxon>
    </lineage>
</organism>
<keyword evidence="1" id="KW-0732">Signal</keyword>
<gene>
    <name evidence="2" type="ORF">g.10765</name>
    <name evidence="3" type="ORF">g.10767</name>
</gene>
<protein>
    <submittedName>
        <fullName evidence="2">Uncharacterized protein</fullName>
    </submittedName>
</protein>
<reference evidence="2" key="1">
    <citation type="submission" date="2015-11" db="EMBL/GenBank/DDBJ databases">
        <title>De novo transcriptome assembly of four potential Pierce s Disease insect vectors from Arizona vineyards.</title>
        <authorList>
            <person name="Tassone E.E."/>
        </authorList>
    </citation>
    <scope>NUCLEOTIDE SEQUENCE</scope>
</reference>
<name>A0A1B6M0A1_9HEMI</name>
<proteinExistence type="predicted"/>
<dbReference type="EMBL" id="GEBQ01010657">
    <property type="protein sequence ID" value="JAT29320.1"/>
    <property type="molecule type" value="Transcribed_RNA"/>
</dbReference>
<evidence type="ECO:0000313" key="2">
    <source>
        <dbReference type="EMBL" id="JAT29320.1"/>
    </source>
</evidence>
<sequence>MFLFHSIVIISAVFKLIVCETETDVKVEELGNYLVDLDKKILRLLILPESGKGNLLFNYLEEFWKNLRYLDGLVVLNEQNAFRPAKYVLENECPSFVQEAFDIPNLQHTYKFKSKKFSNFKDLLLIIAALSQKLQIDFTKMRVDVDTLFQRPYNEEQNNNQL</sequence>
<feature type="signal peptide" evidence="1">
    <location>
        <begin position="1"/>
        <end position="19"/>
    </location>
</feature>
<dbReference type="EMBL" id="GEBQ01009615">
    <property type="protein sequence ID" value="JAT30362.1"/>
    <property type="molecule type" value="Transcribed_RNA"/>
</dbReference>
<accession>A0A1B6M0A1</accession>